<organism evidence="9 10">
    <name type="scientific">Ornithobacterium rhinotracheale</name>
    <dbReference type="NCBI Taxonomy" id="28251"/>
    <lineage>
        <taxon>Bacteria</taxon>
        <taxon>Pseudomonadati</taxon>
        <taxon>Bacteroidota</taxon>
        <taxon>Flavobacteriia</taxon>
        <taxon>Flavobacteriales</taxon>
        <taxon>Weeksellaceae</taxon>
        <taxon>Ornithobacterium</taxon>
    </lineage>
</organism>
<evidence type="ECO:0000256" key="1">
    <source>
        <dbReference type="ARBA" id="ARBA00004651"/>
    </source>
</evidence>
<dbReference type="PANTHER" id="PTHR36838:SF1">
    <property type="entry name" value="SLR1864 PROTEIN"/>
    <property type="match status" value="1"/>
</dbReference>
<protein>
    <submittedName>
        <fullName evidence="9">AEC family transporter</fullName>
    </submittedName>
</protein>
<feature type="transmembrane region" description="Helical" evidence="8">
    <location>
        <begin position="280"/>
        <end position="299"/>
    </location>
</feature>
<dbReference type="PANTHER" id="PTHR36838">
    <property type="entry name" value="AUXIN EFFLUX CARRIER FAMILY PROTEIN"/>
    <property type="match status" value="1"/>
</dbReference>
<evidence type="ECO:0000313" key="10">
    <source>
        <dbReference type="Proteomes" id="UP000287701"/>
    </source>
</evidence>
<dbReference type="Gene3D" id="1.20.1530.20">
    <property type="match status" value="1"/>
</dbReference>
<comment type="similarity">
    <text evidence="2">Belongs to the auxin efflux carrier (TC 2.A.69) family.</text>
</comment>
<keyword evidence="4" id="KW-1003">Cell membrane</keyword>
<dbReference type="InterPro" id="IPR004776">
    <property type="entry name" value="Mem_transp_PIN-like"/>
</dbReference>
<gene>
    <name evidence="9" type="ORF">EQP59_04725</name>
</gene>
<feature type="transmembrane region" description="Helical" evidence="8">
    <location>
        <begin position="91"/>
        <end position="109"/>
    </location>
</feature>
<evidence type="ECO:0000313" key="9">
    <source>
        <dbReference type="EMBL" id="QAR30693.1"/>
    </source>
</evidence>
<dbReference type="RefSeq" id="WP_128501171.1">
    <property type="nucleotide sequence ID" value="NZ_CP035107.1"/>
</dbReference>
<keyword evidence="3" id="KW-0813">Transport</keyword>
<keyword evidence="5 8" id="KW-0812">Transmembrane</keyword>
<feature type="transmembrane region" description="Helical" evidence="8">
    <location>
        <begin position="58"/>
        <end position="79"/>
    </location>
</feature>
<evidence type="ECO:0000256" key="5">
    <source>
        <dbReference type="ARBA" id="ARBA00022692"/>
    </source>
</evidence>
<dbReference type="AlphaFoldDB" id="A0A3R5YVV6"/>
<feature type="transmembrane region" description="Helical" evidence="8">
    <location>
        <begin position="190"/>
        <end position="207"/>
    </location>
</feature>
<dbReference type="Pfam" id="PF03547">
    <property type="entry name" value="Mem_trans"/>
    <property type="match status" value="2"/>
</dbReference>
<evidence type="ECO:0000256" key="8">
    <source>
        <dbReference type="SAM" id="Phobius"/>
    </source>
</evidence>
<dbReference type="Proteomes" id="UP000287701">
    <property type="component" value="Chromosome"/>
</dbReference>
<feature type="transmembrane region" description="Helical" evidence="8">
    <location>
        <begin position="219"/>
        <end position="241"/>
    </location>
</feature>
<proteinExistence type="inferred from homology"/>
<keyword evidence="7 8" id="KW-0472">Membrane</keyword>
<dbReference type="OrthoDB" id="9786183at2"/>
<feature type="transmembrane region" description="Helical" evidence="8">
    <location>
        <begin position="6"/>
        <end position="22"/>
    </location>
</feature>
<evidence type="ECO:0000256" key="6">
    <source>
        <dbReference type="ARBA" id="ARBA00022989"/>
    </source>
</evidence>
<dbReference type="EMBL" id="CP035107">
    <property type="protein sequence ID" value="QAR30693.1"/>
    <property type="molecule type" value="Genomic_DNA"/>
</dbReference>
<sequence>MDNFLLIIICIIGAMVMRYTNLLPQNAHLTVNRIIIYLSLPALVLCFIPKIHFSGEHFYALLMPWLAFLISLIFFLILAKIYRLPRALTGALILLSGLGNTSFLGIPFIQAMFGEHQIKNVLIIDQAGTFVILSTLGLITCSQYSKGASSFKGIIHRFFTFPPFLAFLVSLGLNFSGISLPIFFAKSMESLGATVVPLALLSIGLQLRLERHSLHWRFVGLGLFCKLLLIPLVVYILYIQILGLNSELIKVTVLESAMPPMVTAGIVAASYGIKPRFCGLLVGYGIPVAMFTLSFWYWVLMR</sequence>
<keyword evidence="6 8" id="KW-1133">Transmembrane helix</keyword>
<feature type="transmembrane region" description="Helical" evidence="8">
    <location>
        <begin position="34"/>
        <end position="52"/>
    </location>
</feature>
<dbReference type="GO" id="GO:0005886">
    <property type="term" value="C:plasma membrane"/>
    <property type="evidence" value="ECO:0007669"/>
    <property type="project" value="UniProtKB-SubCell"/>
</dbReference>
<feature type="transmembrane region" description="Helical" evidence="8">
    <location>
        <begin position="253"/>
        <end position="273"/>
    </location>
</feature>
<comment type="subcellular location">
    <subcellularLocation>
        <location evidence="1">Cell membrane</location>
        <topology evidence="1">Multi-pass membrane protein</topology>
    </subcellularLocation>
</comment>
<evidence type="ECO:0000256" key="4">
    <source>
        <dbReference type="ARBA" id="ARBA00022475"/>
    </source>
</evidence>
<dbReference type="InterPro" id="IPR038770">
    <property type="entry name" value="Na+/solute_symporter_sf"/>
</dbReference>
<reference evidence="9 10" key="1">
    <citation type="submission" date="2019-01" db="EMBL/GenBank/DDBJ databases">
        <title>Whole Genome of Ornithobacterium rhinotracheale FARPER-174b.</title>
        <authorList>
            <person name="Tataje-Lavanda L.A."/>
            <person name="Montalvan A."/>
            <person name="Montesinos R."/>
            <person name="Zimic M."/>
            <person name="Fernandez-Sanchez M."/>
            <person name="Fernandez-Diaz M."/>
        </authorList>
    </citation>
    <scope>NUCLEOTIDE SEQUENCE [LARGE SCALE GENOMIC DNA]</scope>
    <source>
        <strain evidence="9 10">FARPER-174b</strain>
    </source>
</reference>
<feature type="transmembrane region" description="Helical" evidence="8">
    <location>
        <begin position="121"/>
        <end position="141"/>
    </location>
</feature>
<feature type="transmembrane region" description="Helical" evidence="8">
    <location>
        <begin position="161"/>
        <end position="184"/>
    </location>
</feature>
<evidence type="ECO:0000256" key="3">
    <source>
        <dbReference type="ARBA" id="ARBA00022448"/>
    </source>
</evidence>
<evidence type="ECO:0000256" key="7">
    <source>
        <dbReference type="ARBA" id="ARBA00023136"/>
    </source>
</evidence>
<accession>A0A3R5YVV6</accession>
<dbReference type="GO" id="GO:0055085">
    <property type="term" value="P:transmembrane transport"/>
    <property type="evidence" value="ECO:0007669"/>
    <property type="project" value="InterPro"/>
</dbReference>
<name>A0A3R5YVV6_ORNRH</name>
<evidence type="ECO:0000256" key="2">
    <source>
        <dbReference type="ARBA" id="ARBA00010145"/>
    </source>
</evidence>